<evidence type="ECO:0000259" key="2">
    <source>
        <dbReference type="Pfam" id="PF13946"/>
    </source>
</evidence>
<accession>A0A9W6GSA9</accession>
<dbReference type="Pfam" id="PF17963">
    <property type="entry name" value="Big_9"/>
    <property type="match status" value="1"/>
</dbReference>
<reference evidence="3" key="1">
    <citation type="journal article" date="2023" name="Int. J. Syst. Evol. Microbiol.">
        <title>Methylocystis iwaonis sp. nov., a type II methane-oxidizing bacterium from surface soil of a rice paddy field in Japan, and emended description of the genus Methylocystis (ex Whittenbury et al. 1970) Bowman et al. 1993.</title>
        <authorList>
            <person name="Kaise H."/>
            <person name="Sawadogo J.B."/>
            <person name="Alam M.S."/>
            <person name="Ueno C."/>
            <person name="Dianou D."/>
            <person name="Shinjo R."/>
            <person name="Asakawa S."/>
        </authorList>
    </citation>
    <scope>NUCLEOTIDE SEQUENCE</scope>
    <source>
        <strain evidence="3">LMG27198</strain>
    </source>
</reference>
<proteinExistence type="predicted"/>
<dbReference type="InterPro" id="IPR013517">
    <property type="entry name" value="FG-GAP"/>
</dbReference>
<protein>
    <recommendedName>
        <fullName evidence="2">DUF4214 domain-containing protein</fullName>
    </recommendedName>
</protein>
<dbReference type="SUPFAM" id="SSF69318">
    <property type="entry name" value="Integrin alpha N-terminal domain"/>
    <property type="match status" value="2"/>
</dbReference>
<sequence length="763" mass="80756">MVDVSSRFSGIAPNVILTNYSPQFLYSPVTADLNGDGKQDLLVLGTSYPVNGVNSPTPQPAALFFGDGNGGFTPVPESVFPARSLLTIHPRKVLVEDFNADGRPDVFVSSHGWDASPFPGEQNRLFLSQPGGSWIDATVWLPQLSDFSHSSAAGDINRDGRVDIFVGNGYAGQNHILPYVLLNNGTGPFLQTRNDIPTFAGSILDFDSGHMFPASTLADLNNDGYPDLIIGADASASYNRTTKTAVLWNRNGQFSQTDMTLVPAPASFPTHIDLDMQPIDIDGDGFRDLIVTGTQGQPFYDGWFVQLLQNSGGHGFVDVTAALLAPTDARGGTPGQATGTPWGMWINVGDYNRDGFQDFSIEYAGQLTQATPLIWLNDGTGHFHTIKVSDLVAPGEEWRLGGAHLAPTTNGFSFITLQDYPGSGGLIATGLLATAPLPRAPQESDDAYVAARDIPLHVDAIRGLLANDANGSADRLAAVLLSQPSHGAVTLGPDGSFTYTPERGFVGADSFTYAAQDWVVRGRDATVNVVVGARPATSVAQEILGLYAAVYNRAADHPGLAYWISVVGQQADAAGVTVANATTTAVTTADAQLLGKLFVTTQSAYFSQTYGGLSDRAFIGALYQNIGGAAGDPDGVQYWSMQLASLESRGLSIQDARAQIVGQFVQGFIGYDLGAQPANLTLAQYQDALHRQLVFDNKLSVSQAYANASLQFGGQILDARSVDDPAFDASIRAIANVTADAFTVTTVIGHIQSAVAGHDLALI</sequence>
<dbReference type="RefSeq" id="WP_281801200.1">
    <property type="nucleotide sequence ID" value="NZ_BSEC01000001.1"/>
</dbReference>
<organism evidence="3 4">
    <name type="scientific">Methylocystis echinoides</name>
    <dbReference type="NCBI Taxonomy" id="29468"/>
    <lineage>
        <taxon>Bacteria</taxon>
        <taxon>Pseudomonadati</taxon>
        <taxon>Pseudomonadota</taxon>
        <taxon>Alphaproteobacteria</taxon>
        <taxon>Hyphomicrobiales</taxon>
        <taxon>Methylocystaceae</taxon>
        <taxon>Methylocystis</taxon>
    </lineage>
</organism>
<dbReference type="PANTHER" id="PTHR46580:SF4">
    <property type="entry name" value="ATP_GTP-BINDING PROTEIN"/>
    <property type="match status" value="1"/>
</dbReference>
<comment type="caution">
    <text evidence="3">The sequence shown here is derived from an EMBL/GenBank/DDBJ whole genome shotgun (WGS) entry which is preliminary data.</text>
</comment>
<dbReference type="InterPro" id="IPR025282">
    <property type="entry name" value="DUF4214"/>
</dbReference>
<dbReference type="Proteomes" id="UP001144323">
    <property type="component" value="Unassembled WGS sequence"/>
</dbReference>
<evidence type="ECO:0000313" key="4">
    <source>
        <dbReference type="Proteomes" id="UP001144323"/>
    </source>
</evidence>
<evidence type="ECO:0000256" key="1">
    <source>
        <dbReference type="ARBA" id="ARBA00022729"/>
    </source>
</evidence>
<dbReference type="Pfam" id="PF13946">
    <property type="entry name" value="DUF4214"/>
    <property type="match status" value="1"/>
</dbReference>
<keyword evidence="4" id="KW-1185">Reference proteome</keyword>
<name>A0A9W6GSA9_9HYPH</name>
<dbReference type="PANTHER" id="PTHR46580">
    <property type="entry name" value="SENSOR KINASE-RELATED"/>
    <property type="match status" value="1"/>
</dbReference>
<feature type="domain" description="DUF4214" evidence="2">
    <location>
        <begin position="601"/>
        <end position="649"/>
    </location>
</feature>
<dbReference type="Gene3D" id="2.60.40.3440">
    <property type="match status" value="1"/>
</dbReference>
<keyword evidence="1" id="KW-0732">Signal</keyword>
<dbReference type="AlphaFoldDB" id="A0A9W6GSA9"/>
<dbReference type="InterPro" id="IPR028994">
    <property type="entry name" value="Integrin_alpha_N"/>
</dbReference>
<dbReference type="EMBL" id="BSEC01000001">
    <property type="protein sequence ID" value="GLI92158.1"/>
    <property type="molecule type" value="Genomic_DNA"/>
</dbReference>
<dbReference type="Pfam" id="PF13517">
    <property type="entry name" value="FG-GAP_3"/>
    <property type="match status" value="2"/>
</dbReference>
<evidence type="ECO:0000313" key="3">
    <source>
        <dbReference type="EMBL" id="GLI92158.1"/>
    </source>
</evidence>
<dbReference type="Gene3D" id="2.130.10.130">
    <property type="entry name" value="Integrin alpha, N-terminal"/>
    <property type="match status" value="3"/>
</dbReference>
<gene>
    <name evidence="3" type="ORF">LMG27198_11500</name>
</gene>